<accession>A0ABZ1CCW2</accession>
<sequence length="46" mass="5128">MPDIPLWILIPAGLLAWLAGMAILFGMINEFLTRGPESDEERKDAD</sequence>
<evidence type="ECO:0000313" key="2">
    <source>
        <dbReference type="EMBL" id="WRQ89389.1"/>
    </source>
</evidence>
<reference evidence="2 3" key="2">
    <citation type="submission" date="2023-12" db="EMBL/GenBank/DDBJ databases">
        <title>Description of an unclassified Opitutus bacterium of Verrucomicrobiota.</title>
        <authorList>
            <person name="Zhang D.-F."/>
        </authorList>
    </citation>
    <scope>NUCLEOTIDE SEQUENCE [LARGE SCALE GENOMIC DNA]</scope>
    <source>
        <strain evidence="2 3">WL0086</strain>
    </source>
</reference>
<reference evidence="2 3" key="1">
    <citation type="submission" date="2021-08" db="EMBL/GenBank/DDBJ databases">
        <authorList>
            <person name="Zhang D."/>
            <person name="Zhang A."/>
            <person name="Wang L."/>
        </authorList>
    </citation>
    <scope>NUCLEOTIDE SEQUENCE [LARGE SCALE GENOMIC DNA]</scope>
    <source>
        <strain evidence="2 3">WL0086</strain>
    </source>
</reference>
<keyword evidence="1" id="KW-0812">Transmembrane</keyword>
<name>A0ABZ1CCW2_9BACT</name>
<keyword evidence="3" id="KW-1185">Reference proteome</keyword>
<evidence type="ECO:0000313" key="3">
    <source>
        <dbReference type="Proteomes" id="UP000738431"/>
    </source>
</evidence>
<dbReference type="EMBL" id="CP139781">
    <property type="protein sequence ID" value="WRQ89389.1"/>
    <property type="molecule type" value="Genomic_DNA"/>
</dbReference>
<feature type="transmembrane region" description="Helical" evidence="1">
    <location>
        <begin position="6"/>
        <end position="28"/>
    </location>
</feature>
<organism evidence="2 3">
    <name type="scientific">Actomonas aquatica</name>
    <dbReference type="NCBI Taxonomy" id="2866162"/>
    <lineage>
        <taxon>Bacteria</taxon>
        <taxon>Pseudomonadati</taxon>
        <taxon>Verrucomicrobiota</taxon>
        <taxon>Opitutia</taxon>
        <taxon>Opitutales</taxon>
        <taxon>Opitutaceae</taxon>
        <taxon>Actomonas</taxon>
    </lineage>
</organism>
<keyword evidence="1" id="KW-0472">Membrane</keyword>
<proteinExistence type="predicted"/>
<dbReference type="Proteomes" id="UP000738431">
    <property type="component" value="Chromosome"/>
</dbReference>
<keyword evidence="1" id="KW-1133">Transmembrane helix</keyword>
<dbReference type="RefSeq" id="WP_221029920.1">
    <property type="nucleotide sequence ID" value="NZ_CP139781.1"/>
</dbReference>
<protein>
    <submittedName>
        <fullName evidence="2">Uncharacterized protein</fullName>
    </submittedName>
</protein>
<gene>
    <name evidence="2" type="ORF">K1X11_008205</name>
</gene>
<evidence type="ECO:0000256" key="1">
    <source>
        <dbReference type="SAM" id="Phobius"/>
    </source>
</evidence>